<dbReference type="EMBL" id="AZHA01000016">
    <property type="protein sequence ID" value="OAA41513.1"/>
    <property type="molecule type" value="Genomic_DNA"/>
</dbReference>
<keyword evidence="1" id="KW-0812">Transmembrane</keyword>
<reference evidence="2 3" key="1">
    <citation type="journal article" date="2016" name="Genome Biol. Evol.">
        <title>Divergent and convergent evolution of fungal pathogenicity.</title>
        <authorList>
            <person name="Shang Y."/>
            <person name="Xiao G."/>
            <person name="Zheng P."/>
            <person name="Cen K."/>
            <person name="Zhan S."/>
            <person name="Wang C."/>
        </authorList>
    </citation>
    <scope>NUCLEOTIDE SEQUENCE [LARGE SCALE GENOMIC DNA]</scope>
    <source>
        <strain evidence="2 3">RCEF 3172</strain>
    </source>
</reference>
<protein>
    <submittedName>
        <fullName evidence="2">Uncharacterized protein</fullName>
    </submittedName>
</protein>
<keyword evidence="3" id="KW-1185">Reference proteome</keyword>
<accession>A0A162JFX6</accession>
<organism evidence="2 3">
    <name type="scientific">Beauveria brongniartii RCEF 3172</name>
    <dbReference type="NCBI Taxonomy" id="1081107"/>
    <lineage>
        <taxon>Eukaryota</taxon>
        <taxon>Fungi</taxon>
        <taxon>Dikarya</taxon>
        <taxon>Ascomycota</taxon>
        <taxon>Pezizomycotina</taxon>
        <taxon>Sordariomycetes</taxon>
        <taxon>Hypocreomycetidae</taxon>
        <taxon>Hypocreales</taxon>
        <taxon>Cordycipitaceae</taxon>
        <taxon>Beauveria</taxon>
        <taxon>Beauveria brongniartii</taxon>
    </lineage>
</organism>
<feature type="transmembrane region" description="Helical" evidence="1">
    <location>
        <begin position="75"/>
        <end position="96"/>
    </location>
</feature>
<comment type="caution">
    <text evidence="2">The sequence shown here is derived from an EMBL/GenBank/DDBJ whole genome shotgun (WGS) entry which is preliminary data.</text>
</comment>
<sequence>MVYLTCREAGVGCGKVFVLVESVEAARWTDGGLNKWGDGSFAPGARQCRPDYENNRRTAIDDKKKASKRLRGPEMAAGFILGNAPAALVSMVGWWWCVERAEVWLALAGPELGEGFYRRLPPPVVAGCSAPVPLTLDLGNGVVLSAKDKTVVLRGTERTVKKRLR</sequence>
<proteinExistence type="predicted"/>
<evidence type="ECO:0000256" key="1">
    <source>
        <dbReference type="SAM" id="Phobius"/>
    </source>
</evidence>
<dbReference type="AlphaFoldDB" id="A0A162JFX6"/>
<name>A0A162JFX6_9HYPO</name>
<evidence type="ECO:0000313" key="3">
    <source>
        <dbReference type="Proteomes" id="UP000076863"/>
    </source>
</evidence>
<dbReference type="Proteomes" id="UP000076863">
    <property type="component" value="Unassembled WGS sequence"/>
</dbReference>
<evidence type="ECO:0000313" key="2">
    <source>
        <dbReference type="EMBL" id="OAA41513.1"/>
    </source>
</evidence>
<keyword evidence="1" id="KW-1133">Transmembrane helix</keyword>
<keyword evidence="1" id="KW-0472">Membrane</keyword>
<gene>
    <name evidence="2" type="ORF">BBO_05499</name>
</gene>